<comment type="caution">
    <text evidence="1">The sequence shown here is derived from an EMBL/GenBank/DDBJ whole genome shotgun (WGS) entry which is preliminary data.</text>
</comment>
<evidence type="ECO:0000313" key="2">
    <source>
        <dbReference type="Proteomes" id="UP001595478"/>
    </source>
</evidence>
<reference evidence="2" key="1">
    <citation type="journal article" date="2019" name="Int. J. Syst. Evol. Microbiol.">
        <title>The Global Catalogue of Microorganisms (GCM) 10K type strain sequencing project: providing services to taxonomists for standard genome sequencing and annotation.</title>
        <authorList>
            <consortium name="The Broad Institute Genomics Platform"/>
            <consortium name="The Broad Institute Genome Sequencing Center for Infectious Disease"/>
            <person name="Wu L."/>
            <person name="Ma J."/>
        </authorList>
    </citation>
    <scope>NUCLEOTIDE SEQUENCE [LARGE SCALE GENOMIC DNA]</scope>
    <source>
        <strain evidence="2">KCTC 52473</strain>
    </source>
</reference>
<keyword evidence="1" id="KW-0560">Oxidoreductase</keyword>
<evidence type="ECO:0000313" key="1">
    <source>
        <dbReference type="EMBL" id="MFC3122235.1"/>
    </source>
</evidence>
<dbReference type="RefSeq" id="WP_376920368.1">
    <property type="nucleotide sequence ID" value="NZ_JBHRSW010000018.1"/>
</dbReference>
<name>A0ABV7FQ47_9ALTE</name>
<protein>
    <submittedName>
        <fullName evidence="1">Tryptophan halogenase family protein</fullName>
        <ecNumber evidence="1">1.14.19.-</ecNumber>
    </submittedName>
</protein>
<dbReference type="SUPFAM" id="SSF51905">
    <property type="entry name" value="FAD/NAD(P)-binding domain"/>
    <property type="match status" value="1"/>
</dbReference>
<dbReference type="Gene3D" id="3.50.50.60">
    <property type="entry name" value="FAD/NAD(P)-binding domain"/>
    <property type="match status" value="1"/>
</dbReference>
<dbReference type="InterPro" id="IPR050816">
    <property type="entry name" value="Flavin-dep_Halogenase_NPB"/>
</dbReference>
<dbReference type="PANTHER" id="PTHR43747:SF4">
    <property type="entry name" value="FLAVIN-DEPENDENT TRYPTOPHAN HALOGENASE"/>
    <property type="match status" value="1"/>
</dbReference>
<dbReference type="GO" id="GO:0016491">
    <property type="term" value="F:oxidoreductase activity"/>
    <property type="evidence" value="ECO:0007669"/>
    <property type="project" value="UniProtKB-KW"/>
</dbReference>
<dbReference type="InterPro" id="IPR006905">
    <property type="entry name" value="Flavin_halogenase"/>
</dbReference>
<accession>A0ABV7FQ47</accession>
<dbReference type="PANTHER" id="PTHR43747">
    <property type="entry name" value="FAD-BINDING PROTEIN"/>
    <property type="match status" value="1"/>
</dbReference>
<dbReference type="EMBL" id="JBHRSW010000018">
    <property type="protein sequence ID" value="MFC3122235.1"/>
    <property type="molecule type" value="Genomic_DNA"/>
</dbReference>
<dbReference type="EC" id="1.14.19.-" evidence="1"/>
<dbReference type="InterPro" id="IPR033856">
    <property type="entry name" value="Trp_halogen"/>
</dbReference>
<dbReference type="Proteomes" id="UP001595478">
    <property type="component" value="Unassembled WGS sequence"/>
</dbReference>
<keyword evidence="2" id="KW-1185">Reference proteome</keyword>
<dbReference type="Pfam" id="PF04820">
    <property type="entry name" value="Trp_halogenase"/>
    <property type="match status" value="1"/>
</dbReference>
<gene>
    <name evidence="1" type="ORF">ACFOHL_11450</name>
</gene>
<dbReference type="InterPro" id="IPR036188">
    <property type="entry name" value="FAD/NAD-bd_sf"/>
</dbReference>
<dbReference type="PIRSF" id="PIRSF011396">
    <property type="entry name" value="Trp_halogenase"/>
    <property type="match status" value="1"/>
</dbReference>
<sequence>MNTKVNQVVILGGGTAGWMAAALLSKAFSKTNITLVESDQIGTIGVGEATIPSIHFFNDMLGMRSTEFAKATSGTFKLGIQFENWKAQGEQYFHGFGSTGLGMWAAGFHEYWQRGVELGISKPFGAYNAEGVAAKQNKFAHEQNGLNFAYHIDASLYAKFLKQVAENNGVKRVEGRVAQVNTDPQSGNISALALQNGQVIAGDFFIDCSGFKGLLINETLNTTFVDWSHWLPMDRAIPVQTRLQGDPPPYTRSIANHAGWQWRIPLQHRMGNGIVYSSQYMSDDEASKLLLDTIEGEKLTEPRLIKFVTGHREKLWNKNCVAIGLAGGFIEPLESTAIHIIQQGIMQLIKYFPTYGINDLEVNQYNNYMVKDYNEIKDFIILHYCQTERDDSPFWRFCKNMDIPESLKTRLDLFKKTGRFVQGKDEVFSDSWLQVMIGQGLIPEKHHPIVDEISEHELQNLLDRIENENKQKIDKLPSHKAFLDKYCRA</sequence>
<organism evidence="1 2">
    <name type="scientific">Agaribacter flavus</name>
    <dbReference type="NCBI Taxonomy" id="1902781"/>
    <lineage>
        <taxon>Bacteria</taxon>
        <taxon>Pseudomonadati</taxon>
        <taxon>Pseudomonadota</taxon>
        <taxon>Gammaproteobacteria</taxon>
        <taxon>Alteromonadales</taxon>
        <taxon>Alteromonadaceae</taxon>
        <taxon>Agaribacter</taxon>
    </lineage>
</organism>
<proteinExistence type="predicted"/>